<sequence length="104" mass="11762">MSSSGKNGALNALVEDGTPDLSFLVEWRRFLARALYWVCGVRRLRDQASHQFCSCNQVASHLRLHLVPLLCKLVVMSYATIDLEAAAERKMARNVVKKKNRLFA</sequence>
<dbReference type="Proteomes" id="UP000053647">
    <property type="component" value="Unassembled WGS sequence"/>
</dbReference>
<keyword evidence="2" id="KW-1185">Reference proteome</keyword>
<evidence type="ECO:0000313" key="1">
    <source>
        <dbReference type="EMBL" id="KIJ11879.1"/>
    </source>
</evidence>
<dbReference type="HOGENOM" id="CLU_2270181_0_0_1"/>
<reference evidence="2" key="2">
    <citation type="submission" date="2015-01" db="EMBL/GenBank/DDBJ databases">
        <title>Evolutionary Origins and Diversification of the Mycorrhizal Mutualists.</title>
        <authorList>
            <consortium name="DOE Joint Genome Institute"/>
            <consortium name="Mycorrhizal Genomics Consortium"/>
            <person name="Kohler A."/>
            <person name="Kuo A."/>
            <person name="Nagy L.G."/>
            <person name="Floudas D."/>
            <person name="Copeland A."/>
            <person name="Barry K.W."/>
            <person name="Cichocki N."/>
            <person name="Veneault-Fourrey C."/>
            <person name="LaButti K."/>
            <person name="Lindquist E.A."/>
            <person name="Lipzen A."/>
            <person name="Lundell T."/>
            <person name="Morin E."/>
            <person name="Murat C."/>
            <person name="Riley R."/>
            <person name="Ohm R."/>
            <person name="Sun H."/>
            <person name="Tunlid A."/>
            <person name="Henrissat B."/>
            <person name="Grigoriev I.V."/>
            <person name="Hibbett D.S."/>
            <person name="Martin F."/>
        </authorList>
    </citation>
    <scope>NUCLEOTIDE SEQUENCE [LARGE SCALE GENOMIC DNA]</scope>
    <source>
        <strain evidence="2">ATCC 200175</strain>
    </source>
</reference>
<evidence type="ECO:0000313" key="2">
    <source>
        <dbReference type="Proteomes" id="UP000053647"/>
    </source>
</evidence>
<dbReference type="EMBL" id="KN819371">
    <property type="protein sequence ID" value="KIJ11879.1"/>
    <property type="molecule type" value="Genomic_DNA"/>
</dbReference>
<dbReference type="AlphaFoldDB" id="A0A0C9ST68"/>
<proteinExistence type="predicted"/>
<protein>
    <submittedName>
        <fullName evidence="1">Uncharacterized protein</fullName>
    </submittedName>
</protein>
<accession>A0A0C9ST68</accession>
<name>A0A0C9ST68_PAXIN</name>
<reference evidence="1 2" key="1">
    <citation type="submission" date="2014-06" db="EMBL/GenBank/DDBJ databases">
        <authorList>
            <consortium name="DOE Joint Genome Institute"/>
            <person name="Kuo A."/>
            <person name="Kohler A."/>
            <person name="Nagy L.G."/>
            <person name="Floudas D."/>
            <person name="Copeland A."/>
            <person name="Barry K.W."/>
            <person name="Cichocki N."/>
            <person name="Veneault-Fourrey C."/>
            <person name="LaButti K."/>
            <person name="Lindquist E.A."/>
            <person name="Lipzen A."/>
            <person name="Lundell T."/>
            <person name="Morin E."/>
            <person name="Murat C."/>
            <person name="Sun H."/>
            <person name="Tunlid A."/>
            <person name="Henrissat B."/>
            <person name="Grigoriev I.V."/>
            <person name="Hibbett D.S."/>
            <person name="Martin F."/>
            <person name="Nordberg H.P."/>
            <person name="Cantor M.N."/>
            <person name="Hua S.X."/>
        </authorList>
    </citation>
    <scope>NUCLEOTIDE SEQUENCE [LARGE SCALE GENOMIC DNA]</scope>
    <source>
        <strain evidence="1 2">ATCC 200175</strain>
    </source>
</reference>
<gene>
    <name evidence="1" type="ORF">PAXINDRAFT_171515</name>
</gene>
<organism evidence="1 2">
    <name type="scientific">Paxillus involutus ATCC 200175</name>
    <dbReference type="NCBI Taxonomy" id="664439"/>
    <lineage>
        <taxon>Eukaryota</taxon>
        <taxon>Fungi</taxon>
        <taxon>Dikarya</taxon>
        <taxon>Basidiomycota</taxon>
        <taxon>Agaricomycotina</taxon>
        <taxon>Agaricomycetes</taxon>
        <taxon>Agaricomycetidae</taxon>
        <taxon>Boletales</taxon>
        <taxon>Paxilineae</taxon>
        <taxon>Paxillaceae</taxon>
        <taxon>Paxillus</taxon>
    </lineage>
</organism>
<feature type="non-terminal residue" evidence="1">
    <location>
        <position position="104"/>
    </location>
</feature>